<dbReference type="GO" id="GO:0005737">
    <property type="term" value="C:cytoplasm"/>
    <property type="evidence" value="ECO:0007669"/>
    <property type="project" value="UniProtKB-SubCell"/>
</dbReference>
<evidence type="ECO:0000313" key="6">
    <source>
        <dbReference type="EMBL" id="CEM13679.1"/>
    </source>
</evidence>
<evidence type="ECO:0008006" key="8">
    <source>
        <dbReference type="Google" id="ProtNLM"/>
    </source>
</evidence>
<evidence type="ECO:0000256" key="2">
    <source>
        <dbReference type="ARBA" id="ARBA00022490"/>
    </source>
</evidence>
<dbReference type="Gene3D" id="3.40.50.150">
    <property type="entry name" value="Vaccinia Virus protein VP39"/>
    <property type="match status" value="1"/>
</dbReference>
<dbReference type="STRING" id="1169540.A0A0G4FJW2"/>
<sequence length="218" mass="24443">MLSGDEASIMASTFLNKTMEKPALNQYWFSEETIKAIVDEVETEGNRVAFLSTPSVFFSMVDADPTVVQCSRLFDYDVSFASHPSFVFYDFNNPEELPDHLLHSFDYVIIDPPFITETVWRNYARTTELLWPPGGGKVLASTVIENAPLLRELFGAKPVNFRPSVPNLVYQYSFFTNYSSSGGPLNTLNSEVDSDDWQGSEDYRSRATGSSASLPLTQ</sequence>
<evidence type="ECO:0000256" key="5">
    <source>
        <dbReference type="SAM" id="MobiDB-lite"/>
    </source>
</evidence>
<dbReference type="InterPro" id="IPR041370">
    <property type="entry name" value="Mlase_EEF1AKMT1/ZCCHC4"/>
</dbReference>
<reference evidence="6 7" key="1">
    <citation type="submission" date="2014-11" db="EMBL/GenBank/DDBJ databases">
        <authorList>
            <person name="Zhu J."/>
            <person name="Qi W."/>
            <person name="Song R."/>
        </authorList>
    </citation>
    <scope>NUCLEOTIDE SEQUENCE [LARGE SCALE GENOMIC DNA]</scope>
</reference>
<evidence type="ECO:0000256" key="1">
    <source>
        <dbReference type="ARBA" id="ARBA00004496"/>
    </source>
</evidence>
<gene>
    <name evidence="6" type="ORF">Vbra_15518</name>
</gene>
<protein>
    <recommendedName>
        <fullName evidence="8">N(6)-adenine-specific DNA methyltransferase 2</fullName>
    </recommendedName>
</protein>
<proteinExistence type="predicted"/>
<evidence type="ECO:0000256" key="3">
    <source>
        <dbReference type="ARBA" id="ARBA00022603"/>
    </source>
</evidence>
<dbReference type="EMBL" id="CDMY01000447">
    <property type="protein sequence ID" value="CEM13679.1"/>
    <property type="molecule type" value="Genomic_DNA"/>
</dbReference>
<evidence type="ECO:0000256" key="4">
    <source>
        <dbReference type="ARBA" id="ARBA00022679"/>
    </source>
</evidence>
<keyword evidence="7" id="KW-1185">Reference proteome</keyword>
<name>A0A0G4FJW2_VITBC</name>
<keyword evidence="3" id="KW-0489">Methyltransferase</keyword>
<comment type="subcellular location">
    <subcellularLocation>
        <location evidence="1">Cytoplasm</location>
    </subcellularLocation>
</comment>
<dbReference type="PANTHER" id="PTHR13200:SF1">
    <property type="entry name" value="NUCLEIC ACID BINDING PROTEIN"/>
    <property type="match status" value="1"/>
</dbReference>
<dbReference type="OMA" id="TIYIFEY"/>
<dbReference type="PANTHER" id="PTHR13200">
    <property type="entry name" value="EEF1A LYSINE METHYLTRANSFERASE 1"/>
    <property type="match status" value="1"/>
</dbReference>
<dbReference type="Pfam" id="PF10237">
    <property type="entry name" value="N6-adenineMlase"/>
    <property type="match status" value="1"/>
</dbReference>
<dbReference type="Proteomes" id="UP000041254">
    <property type="component" value="Unassembled WGS sequence"/>
</dbReference>
<dbReference type="PhylomeDB" id="A0A0G4FJW2"/>
<dbReference type="InterPro" id="IPR029063">
    <property type="entry name" value="SAM-dependent_MTases_sf"/>
</dbReference>
<dbReference type="GO" id="GO:0016279">
    <property type="term" value="F:protein-lysine N-methyltransferase activity"/>
    <property type="evidence" value="ECO:0007669"/>
    <property type="project" value="InterPro"/>
</dbReference>
<dbReference type="SUPFAM" id="SSF53335">
    <property type="entry name" value="S-adenosyl-L-methionine-dependent methyltransferases"/>
    <property type="match status" value="1"/>
</dbReference>
<dbReference type="PROSITE" id="PS00092">
    <property type="entry name" value="N6_MTASE"/>
    <property type="match status" value="1"/>
</dbReference>
<dbReference type="VEuPathDB" id="CryptoDB:Vbra_15518"/>
<evidence type="ECO:0000313" key="7">
    <source>
        <dbReference type="Proteomes" id="UP000041254"/>
    </source>
</evidence>
<keyword evidence="2" id="KW-0963">Cytoplasm</keyword>
<feature type="compositionally biased region" description="Polar residues" evidence="5">
    <location>
        <begin position="207"/>
        <end position="218"/>
    </location>
</feature>
<feature type="region of interest" description="Disordered" evidence="5">
    <location>
        <begin position="191"/>
        <end position="218"/>
    </location>
</feature>
<dbReference type="InterPro" id="IPR002052">
    <property type="entry name" value="DNA_methylase_N6_adenine_CS"/>
</dbReference>
<dbReference type="OrthoDB" id="206354at2759"/>
<dbReference type="GO" id="GO:0003676">
    <property type="term" value="F:nucleic acid binding"/>
    <property type="evidence" value="ECO:0007669"/>
    <property type="project" value="InterPro"/>
</dbReference>
<organism evidence="6 7">
    <name type="scientific">Vitrella brassicaformis (strain CCMP3155)</name>
    <dbReference type="NCBI Taxonomy" id="1169540"/>
    <lineage>
        <taxon>Eukaryota</taxon>
        <taxon>Sar</taxon>
        <taxon>Alveolata</taxon>
        <taxon>Colpodellida</taxon>
        <taxon>Vitrellaceae</taxon>
        <taxon>Vitrella</taxon>
    </lineage>
</organism>
<dbReference type="AlphaFoldDB" id="A0A0G4FJW2"/>
<dbReference type="InterPro" id="IPR019369">
    <property type="entry name" value="Efm5/EEF1AKMT1"/>
</dbReference>
<keyword evidence="4" id="KW-0808">Transferase</keyword>
<dbReference type="InParanoid" id="A0A0G4FJW2"/>
<accession>A0A0G4FJW2</accession>
<dbReference type="GO" id="GO:0032259">
    <property type="term" value="P:methylation"/>
    <property type="evidence" value="ECO:0007669"/>
    <property type="project" value="UniProtKB-KW"/>
</dbReference>